<evidence type="ECO:0000313" key="3">
    <source>
        <dbReference type="EMBL" id="KAF0849197.1"/>
    </source>
</evidence>
<accession>A0ABQ6YTQ9</accession>
<keyword evidence="2" id="KW-0472">Membrane</keyword>
<name>A0ABQ6YTQ9_9NOCA</name>
<proteinExistence type="predicted"/>
<sequence>MRSRRPKNRNSCASAGRRQHRLRSSRCRRPVVVVGHRSARSCDHGAAECVGDSIDGVLVRDGRPHHHRVVGCRTRADLRDNRRHVARRGNGGVVADGVARIPQADPGAGARAELSRVRLRRNLFRGGAARFGFGPHRAGFGVGGLLVLPRADDAVVRLCGLSLVRRPPTTATDAGGADPLLRPPRVAGGVVFAPDLLDRPRDMAGHRGPAILGFATHLARARLARRFGLPSADQLPAELPPTSDLDTELNQLARVARYWPVAHELVHREHMSASNGIRSIRSERSGNREHLQRSNTDGTRTPSFWKDRNMLSSNPQLTLHTDGNQDDLFLLLDLFRHDDALSGRVDLPTPRTQPDQMGNLFDVLIIAAGAGGVASALVRSLTVWFTHRRSDMCITLQRGDGCSITVDAHRIKAPELLQEIKELIGEPDSSL</sequence>
<dbReference type="Pfam" id="PF19953">
    <property type="entry name" value="EACC1"/>
    <property type="match status" value="1"/>
</dbReference>
<feature type="transmembrane region" description="Helical" evidence="2">
    <location>
        <begin position="360"/>
        <end position="385"/>
    </location>
</feature>
<evidence type="ECO:0000256" key="2">
    <source>
        <dbReference type="SAM" id="Phobius"/>
    </source>
</evidence>
<keyword evidence="2" id="KW-0812">Transmembrane</keyword>
<feature type="compositionally biased region" description="Polar residues" evidence="1">
    <location>
        <begin position="293"/>
        <end position="302"/>
    </location>
</feature>
<feature type="region of interest" description="Disordered" evidence="1">
    <location>
        <begin position="1"/>
        <end position="24"/>
    </location>
</feature>
<comment type="caution">
    <text evidence="3">The sequence shown here is derived from an EMBL/GenBank/DDBJ whole genome shotgun (WGS) entry which is preliminary data.</text>
</comment>
<dbReference type="EMBL" id="VMSD01000001">
    <property type="protein sequence ID" value="KAF0849197.1"/>
    <property type="molecule type" value="Genomic_DNA"/>
</dbReference>
<evidence type="ECO:0000313" key="4">
    <source>
        <dbReference type="Proteomes" id="UP000798951"/>
    </source>
</evidence>
<protein>
    <submittedName>
        <fullName evidence="3">Uncharacterized protein</fullName>
    </submittedName>
</protein>
<dbReference type="InterPro" id="IPR045428">
    <property type="entry name" value="EACC1"/>
</dbReference>
<evidence type="ECO:0000256" key="1">
    <source>
        <dbReference type="SAM" id="MobiDB-lite"/>
    </source>
</evidence>
<feature type="compositionally biased region" description="Basic and acidic residues" evidence="1">
    <location>
        <begin position="280"/>
        <end position="292"/>
    </location>
</feature>
<feature type="region of interest" description="Disordered" evidence="1">
    <location>
        <begin position="276"/>
        <end position="307"/>
    </location>
</feature>
<reference evidence="3 4" key="1">
    <citation type="submission" date="2019-07" db="EMBL/GenBank/DDBJ databases">
        <title>Genomic Encyclopedia of Type Strains, Phase IV (KMG-IV): sequencing the most valuable type-strain genomes for metagenomic binning, comparative biology and taxonomic classification.</title>
        <authorList>
            <person name="Goeker M."/>
        </authorList>
    </citation>
    <scope>NUCLEOTIDE SEQUENCE [LARGE SCALE GENOMIC DNA]</scope>
    <source>
        <strain evidence="3 4">DSM 44831</strain>
    </source>
</reference>
<keyword evidence="2" id="KW-1133">Transmembrane helix</keyword>
<organism evidence="3 4">
    <name type="scientific">Nocardia caishijiensis</name>
    <dbReference type="NCBI Taxonomy" id="184756"/>
    <lineage>
        <taxon>Bacteria</taxon>
        <taxon>Bacillati</taxon>
        <taxon>Actinomycetota</taxon>
        <taxon>Actinomycetes</taxon>
        <taxon>Mycobacteriales</taxon>
        <taxon>Nocardiaceae</taxon>
        <taxon>Nocardia</taxon>
    </lineage>
</organism>
<gene>
    <name evidence="3" type="ORF">FNL39_101634</name>
</gene>
<dbReference type="Proteomes" id="UP000798951">
    <property type="component" value="Unassembled WGS sequence"/>
</dbReference>
<keyword evidence="4" id="KW-1185">Reference proteome</keyword>